<dbReference type="GO" id="GO:0005829">
    <property type="term" value="C:cytosol"/>
    <property type="evidence" value="ECO:0007669"/>
    <property type="project" value="TreeGrafter"/>
</dbReference>
<evidence type="ECO:0000313" key="7">
    <source>
        <dbReference type="EMBL" id="KKS08856.1"/>
    </source>
</evidence>
<accession>A0A0G0YH28</accession>
<evidence type="ECO:0000259" key="6">
    <source>
        <dbReference type="PROSITE" id="PS50832"/>
    </source>
</evidence>
<keyword evidence="3 4" id="KW-0648">Protein biosynthesis</keyword>
<reference evidence="7 8" key="1">
    <citation type="journal article" date="2015" name="Nature">
        <title>rRNA introns, odd ribosomes, and small enigmatic genomes across a large radiation of phyla.</title>
        <authorList>
            <person name="Brown C.T."/>
            <person name="Hug L.A."/>
            <person name="Thomas B.C."/>
            <person name="Sharon I."/>
            <person name="Castelle C.J."/>
            <person name="Singh A."/>
            <person name="Wilkins M.J."/>
            <person name="Williams K.H."/>
            <person name="Banfield J.F."/>
        </authorList>
    </citation>
    <scope>NUCLEOTIDE SEQUENCE [LARGE SCALE GENOMIC DNA]</scope>
</reference>
<dbReference type="NCBIfam" id="TIGR00008">
    <property type="entry name" value="infA"/>
    <property type="match status" value="1"/>
</dbReference>
<dbReference type="EMBL" id="LCBL01000004">
    <property type="protein sequence ID" value="KKS08856.1"/>
    <property type="molecule type" value="Genomic_DNA"/>
</dbReference>
<sequence length="73" mass="8345">MSDTKEVIELTGTVLETLPNAMFRVELENGHVILAHISGKMRMHYIKILPGDKVTVEMTPYDLTKGRITYRLK</sequence>
<keyword evidence="4" id="KW-0699">rRNA-binding</keyword>
<dbReference type="AlphaFoldDB" id="A0A0G0YH28"/>
<evidence type="ECO:0000256" key="1">
    <source>
        <dbReference type="ARBA" id="ARBA00010939"/>
    </source>
</evidence>
<evidence type="ECO:0000256" key="3">
    <source>
        <dbReference type="ARBA" id="ARBA00022917"/>
    </source>
</evidence>
<dbReference type="InterPro" id="IPR003029">
    <property type="entry name" value="S1_domain"/>
</dbReference>
<name>A0A0G0YH28_UNCC2</name>
<dbReference type="SMART" id="SM00316">
    <property type="entry name" value="S1"/>
    <property type="match status" value="1"/>
</dbReference>
<evidence type="ECO:0000256" key="5">
    <source>
        <dbReference type="NCBIfam" id="TIGR00008"/>
    </source>
</evidence>
<dbReference type="PROSITE" id="PS50832">
    <property type="entry name" value="S1_IF1_TYPE"/>
    <property type="match status" value="1"/>
</dbReference>
<dbReference type="GO" id="GO:0043022">
    <property type="term" value="F:ribosome binding"/>
    <property type="evidence" value="ECO:0007669"/>
    <property type="project" value="UniProtKB-UniRule"/>
</dbReference>
<dbReference type="Pfam" id="PF01176">
    <property type="entry name" value="eIF-1a"/>
    <property type="match status" value="1"/>
</dbReference>
<dbReference type="HAMAP" id="MF_00075">
    <property type="entry name" value="IF_1"/>
    <property type="match status" value="1"/>
</dbReference>
<dbReference type="Proteomes" id="UP000033869">
    <property type="component" value="Unassembled WGS sequence"/>
</dbReference>
<keyword evidence="4" id="KW-0694">RNA-binding</keyword>
<dbReference type="InterPro" id="IPR012340">
    <property type="entry name" value="NA-bd_OB-fold"/>
</dbReference>
<dbReference type="FunFam" id="2.40.50.140:FF:000002">
    <property type="entry name" value="Translation initiation factor IF-1"/>
    <property type="match status" value="1"/>
</dbReference>
<protein>
    <recommendedName>
        <fullName evidence="4 5">Translation initiation factor IF-1</fullName>
    </recommendedName>
</protein>
<dbReference type="GO" id="GO:0003743">
    <property type="term" value="F:translation initiation factor activity"/>
    <property type="evidence" value="ECO:0007669"/>
    <property type="project" value="UniProtKB-UniRule"/>
</dbReference>
<dbReference type="Gene3D" id="2.40.50.140">
    <property type="entry name" value="Nucleic acid-binding proteins"/>
    <property type="match status" value="1"/>
</dbReference>
<dbReference type="PANTHER" id="PTHR33370">
    <property type="entry name" value="TRANSLATION INITIATION FACTOR IF-1, CHLOROPLASTIC"/>
    <property type="match status" value="1"/>
</dbReference>
<dbReference type="InterPro" id="IPR004368">
    <property type="entry name" value="TIF_IF1"/>
</dbReference>
<feature type="domain" description="S1-like" evidence="6">
    <location>
        <begin position="1"/>
        <end position="73"/>
    </location>
</feature>
<evidence type="ECO:0000256" key="4">
    <source>
        <dbReference type="HAMAP-Rule" id="MF_00075"/>
    </source>
</evidence>
<dbReference type="PATRIC" id="fig|1618344.3.peg.994"/>
<comment type="subcellular location">
    <subcellularLocation>
        <location evidence="4">Cytoplasm</location>
    </subcellularLocation>
</comment>
<evidence type="ECO:0000313" key="8">
    <source>
        <dbReference type="Proteomes" id="UP000033869"/>
    </source>
</evidence>
<comment type="caution">
    <text evidence="7">The sequence shown here is derived from an EMBL/GenBank/DDBJ whole genome shotgun (WGS) entry which is preliminary data.</text>
</comment>
<comment type="similarity">
    <text evidence="1 4">Belongs to the IF-1 family.</text>
</comment>
<keyword evidence="4" id="KW-0963">Cytoplasm</keyword>
<dbReference type="GO" id="GO:0019843">
    <property type="term" value="F:rRNA binding"/>
    <property type="evidence" value="ECO:0007669"/>
    <property type="project" value="UniProtKB-UniRule"/>
</dbReference>
<gene>
    <name evidence="4" type="primary">infA</name>
    <name evidence="7" type="ORF">UU65_C0004G0067</name>
</gene>
<organism evidence="7 8">
    <name type="scientific">candidate division CPR2 bacterium GW2011_GWC1_41_48</name>
    <dbReference type="NCBI Taxonomy" id="1618344"/>
    <lineage>
        <taxon>Bacteria</taxon>
        <taxon>Bacteria division CPR2</taxon>
    </lineage>
</organism>
<dbReference type="SUPFAM" id="SSF50249">
    <property type="entry name" value="Nucleic acid-binding proteins"/>
    <property type="match status" value="1"/>
</dbReference>
<dbReference type="InterPro" id="IPR006196">
    <property type="entry name" value="RNA-binding_domain_S1_IF1"/>
</dbReference>
<dbReference type="PANTHER" id="PTHR33370:SF1">
    <property type="entry name" value="TRANSLATION INITIATION FACTOR IF-1, CHLOROPLASTIC"/>
    <property type="match status" value="1"/>
</dbReference>
<proteinExistence type="inferred from homology"/>
<keyword evidence="2 4" id="KW-0396">Initiation factor</keyword>
<evidence type="ECO:0000256" key="2">
    <source>
        <dbReference type="ARBA" id="ARBA00022540"/>
    </source>
</evidence>
<dbReference type="CDD" id="cd04451">
    <property type="entry name" value="S1_IF1"/>
    <property type="match status" value="1"/>
</dbReference>
<comment type="function">
    <text evidence="4">One of the essential components for the initiation of protein synthesis. Stabilizes the binding of IF-2 and IF-3 on the 30S subunit to which N-formylmethionyl-tRNA(fMet) subsequently binds. Helps modulate mRNA selection, yielding the 30S pre-initiation complex (PIC). Upon addition of the 50S ribosomal subunit IF-1, IF-2 and IF-3 are released leaving the mature 70S translation initiation complex.</text>
</comment>
<comment type="subunit">
    <text evidence="4">Component of the 30S ribosomal translation pre-initiation complex which assembles on the 30S ribosome in the order IF-2 and IF-3, IF-1 and N-formylmethionyl-tRNA(fMet); mRNA recruitment can occur at any time during PIC assembly.</text>
</comment>